<evidence type="ECO:0000256" key="1">
    <source>
        <dbReference type="ARBA" id="ARBA00023015"/>
    </source>
</evidence>
<evidence type="ECO:0000259" key="4">
    <source>
        <dbReference type="PROSITE" id="PS50042"/>
    </source>
</evidence>
<dbReference type="SMART" id="SM00100">
    <property type="entry name" value="cNMP"/>
    <property type="match status" value="1"/>
</dbReference>
<evidence type="ECO:0000313" key="7">
    <source>
        <dbReference type="Proteomes" id="UP000244892"/>
    </source>
</evidence>
<gene>
    <name evidence="6" type="ORF">DEH84_00495</name>
</gene>
<accession>A0A2U8FM17</accession>
<sequence length="237" mass="25914">MSQDNAFDARAHRPLLERHAWFAGLPEALKQTLLDAGRLRRLRAGEVLFRRGQPNCGLYAVLRGSVHVGSVTRSGRQNLVAVVPAPHWFGELALIDGGPRTHDTEAREATELLWVPLPDLVNLLTREPQHWQNFAALAVQKLRAAFEELEDAALLGTQARVAKRLLQLSTGHGMLTAQASLRTVALNQEEFAATLGLTRQTVNEVLGLLADQGFIAKGYGRVDILDAAGLKALSRPT</sequence>
<name>A0A2U8FM17_9BURK</name>
<dbReference type="InterPro" id="IPR018490">
    <property type="entry name" value="cNMP-bd_dom_sf"/>
</dbReference>
<dbReference type="Pfam" id="PF13545">
    <property type="entry name" value="HTH_Crp_2"/>
    <property type="match status" value="1"/>
</dbReference>
<proteinExistence type="predicted"/>
<dbReference type="InterPro" id="IPR012318">
    <property type="entry name" value="HTH_CRP"/>
</dbReference>
<dbReference type="EMBL" id="CP029210">
    <property type="protein sequence ID" value="AWI52091.1"/>
    <property type="molecule type" value="Genomic_DNA"/>
</dbReference>
<keyword evidence="3" id="KW-0804">Transcription</keyword>
<dbReference type="GO" id="GO:0003700">
    <property type="term" value="F:DNA-binding transcription factor activity"/>
    <property type="evidence" value="ECO:0007669"/>
    <property type="project" value="TreeGrafter"/>
</dbReference>
<keyword evidence="7" id="KW-1185">Reference proteome</keyword>
<dbReference type="Proteomes" id="UP000244892">
    <property type="component" value="Chromosome"/>
</dbReference>
<dbReference type="OrthoDB" id="6881322at2"/>
<dbReference type="CDD" id="cd00038">
    <property type="entry name" value="CAP_ED"/>
    <property type="match status" value="1"/>
</dbReference>
<dbReference type="SUPFAM" id="SSF51206">
    <property type="entry name" value="cAMP-binding domain-like"/>
    <property type="match status" value="1"/>
</dbReference>
<dbReference type="SMART" id="SM00419">
    <property type="entry name" value="HTH_CRP"/>
    <property type="match status" value="1"/>
</dbReference>
<protein>
    <submittedName>
        <fullName evidence="6">Crp/Fnr family transcriptional regulator</fullName>
    </submittedName>
</protein>
<dbReference type="InterPro" id="IPR014710">
    <property type="entry name" value="RmlC-like_jellyroll"/>
</dbReference>
<dbReference type="GO" id="GO:0005829">
    <property type="term" value="C:cytosol"/>
    <property type="evidence" value="ECO:0007669"/>
    <property type="project" value="TreeGrafter"/>
</dbReference>
<feature type="domain" description="HTH crp-type" evidence="5">
    <location>
        <begin position="155"/>
        <end position="228"/>
    </location>
</feature>
<feature type="domain" description="Cyclic nucleotide-binding" evidence="4">
    <location>
        <begin position="21"/>
        <end position="124"/>
    </location>
</feature>
<dbReference type="AlphaFoldDB" id="A0A2U8FM17"/>
<keyword evidence="1" id="KW-0805">Transcription regulation</keyword>
<evidence type="ECO:0000313" key="6">
    <source>
        <dbReference type="EMBL" id="AWI52091.1"/>
    </source>
</evidence>
<dbReference type="InterPro" id="IPR036388">
    <property type="entry name" value="WH-like_DNA-bd_sf"/>
</dbReference>
<reference evidence="6 7" key="1">
    <citation type="submission" date="2018-05" db="EMBL/GenBank/DDBJ databases">
        <title>complete genome sequence of Aquabacterium olei NBRC 110486.</title>
        <authorList>
            <person name="Tang B."/>
            <person name="Chang J."/>
            <person name="Zhang L."/>
            <person name="Yang H."/>
        </authorList>
    </citation>
    <scope>NUCLEOTIDE SEQUENCE [LARGE SCALE GENOMIC DNA]</scope>
    <source>
        <strain evidence="6 7">NBRC 110486</strain>
    </source>
</reference>
<dbReference type="KEGG" id="aon:DEH84_00495"/>
<dbReference type="PANTHER" id="PTHR24567">
    <property type="entry name" value="CRP FAMILY TRANSCRIPTIONAL REGULATORY PROTEIN"/>
    <property type="match status" value="1"/>
</dbReference>
<dbReference type="PROSITE" id="PS51063">
    <property type="entry name" value="HTH_CRP_2"/>
    <property type="match status" value="1"/>
</dbReference>
<evidence type="ECO:0000259" key="5">
    <source>
        <dbReference type="PROSITE" id="PS51063"/>
    </source>
</evidence>
<dbReference type="PROSITE" id="PS50042">
    <property type="entry name" value="CNMP_BINDING_3"/>
    <property type="match status" value="1"/>
</dbReference>
<dbReference type="SUPFAM" id="SSF46785">
    <property type="entry name" value="Winged helix' DNA-binding domain"/>
    <property type="match status" value="1"/>
</dbReference>
<organism evidence="6 7">
    <name type="scientific">Aquabacterium olei</name>
    <dbReference type="NCBI Taxonomy" id="1296669"/>
    <lineage>
        <taxon>Bacteria</taxon>
        <taxon>Pseudomonadati</taxon>
        <taxon>Pseudomonadota</taxon>
        <taxon>Betaproteobacteria</taxon>
        <taxon>Burkholderiales</taxon>
        <taxon>Aquabacterium</taxon>
    </lineage>
</organism>
<dbReference type="InterPro" id="IPR036390">
    <property type="entry name" value="WH_DNA-bd_sf"/>
</dbReference>
<dbReference type="Gene3D" id="1.10.10.10">
    <property type="entry name" value="Winged helix-like DNA-binding domain superfamily/Winged helix DNA-binding domain"/>
    <property type="match status" value="1"/>
</dbReference>
<dbReference type="GO" id="GO:0003677">
    <property type="term" value="F:DNA binding"/>
    <property type="evidence" value="ECO:0007669"/>
    <property type="project" value="UniProtKB-KW"/>
</dbReference>
<dbReference type="PANTHER" id="PTHR24567:SF74">
    <property type="entry name" value="HTH-TYPE TRANSCRIPTIONAL REGULATOR ARCR"/>
    <property type="match status" value="1"/>
</dbReference>
<dbReference type="RefSeq" id="WP_109033809.1">
    <property type="nucleotide sequence ID" value="NZ_CP029210.1"/>
</dbReference>
<dbReference type="InterPro" id="IPR000595">
    <property type="entry name" value="cNMP-bd_dom"/>
</dbReference>
<keyword evidence="2" id="KW-0238">DNA-binding</keyword>
<evidence type="ECO:0000256" key="3">
    <source>
        <dbReference type="ARBA" id="ARBA00023163"/>
    </source>
</evidence>
<dbReference type="Pfam" id="PF00027">
    <property type="entry name" value="cNMP_binding"/>
    <property type="match status" value="1"/>
</dbReference>
<evidence type="ECO:0000256" key="2">
    <source>
        <dbReference type="ARBA" id="ARBA00023125"/>
    </source>
</evidence>
<dbReference type="InterPro" id="IPR050397">
    <property type="entry name" value="Env_Response_Regulators"/>
</dbReference>
<dbReference type="Gene3D" id="2.60.120.10">
    <property type="entry name" value="Jelly Rolls"/>
    <property type="match status" value="1"/>
</dbReference>